<name>A0A2P2P698_RHIMU</name>
<dbReference type="EMBL" id="GGEC01069776">
    <property type="protein sequence ID" value="MBX50260.1"/>
    <property type="molecule type" value="Transcribed_RNA"/>
</dbReference>
<protein>
    <submittedName>
        <fullName evidence="1">Uncharacterized protein</fullName>
    </submittedName>
</protein>
<evidence type="ECO:0000313" key="1">
    <source>
        <dbReference type="EMBL" id="MBX50260.1"/>
    </source>
</evidence>
<sequence>MGILWHKILLNSCHLVTRKNFQIFVWYTTTESNYVILVLSRRTRYLKEISD</sequence>
<proteinExistence type="predicted"/>
<reference evidence="1" key="1">
    <citation type="submission" date="2018-02" db="EMBL/GenBank/DDBJ databases">
        <title>Rhizophora mucronata_Transcriptome.</title>
        <authorList>
            <person name="Meera S.P."/>
            <person name="Sreeshan A."/>
            <person name="Augustine A."/>
        </authorList>
    </citation>
    <scope>NUCLEOTIDE SEQUENCE</scope>
    <source>
        <tissue evidence="1">Leaf</tissue>
    </source>
</reference>
<organism evidence="1">
    <name type="scientific">Rhizophora mucronata</name>
    <name type="common">Asiatic mangrove</name>
    <dbReference type="NCBI Taxonomy" id="61149"/>
    <lineage>
        <taxon>Eukaryota</taxon>
        <taxon>Viridiplantae</taxon>
        <taxon>Streptophyta</taxon>
        <taxon>Embryophyta</taxon>
        <taxon>Tracheophyta</taxon>
        <taxon>Spermatophyta</taxon>
        <taxon>Magnoliopsida</taxon>
        <taxon>eudicotyledons</taxon>
        <taxon>Gunneridae</taxon>
        <taxon>Pentapetalae</taxon>
        <taxon>rosids</taxon>
        <taxon>fabids</taxon>
        <taxon>Malpighiales</taxon>
        <taxon>Rhizophoraceae</taxon>
        <taxon>Rhizophora</taxon>
    </lineage>
</organism>
<accession>A0A2P2P698</accession>
<dbReference type="AlphaFoldDB" id="A0A2P2P698"/>